<dbReference type="InterPro" id="IPR016208">
    <property type="entry name" value="Ald_Oxase/xanthine_DH-like"/>
</dbReference>
<evidence type="ECO:0000313" key="2">
    <source>
        <dbReference type="EMBL" id="HEN27576.1"/>
    </source>
</evidence>
<dbReference type="PANTHER" id="PTHR11908">
    <property type="entry name" value="XANTHINE DEHYDROGENASE"/>
    <property type="match status" value="1"/>
</dbReference>
<dbReference type="SUPFAM" id="SSF56003">
    <property type="entry name" value="Molybdenum cofactor-binding domain"/>
    <property type="match status" value="1"/>
</dbReference>
<dbReference type="GO" id="GO:0005506">
    <property type="term" value="F:iron ion binding"/>
    <property type="evidence" value="ECO:0007669"/>
    <property type="project" value="InterPro"/>
</dbReference>
<dbReference type="Gene3D" id="3.90.1170.50">
    <property type="entry name" value="Aldehyde oxidase/xanthine dehydrogenase, a/b hammerhead"/>
    <property type="match status" value="1"/>
</dbReference>
<proteinExistence type="predicted"/>
<dbReference type="SUPFAM" id="SSF54665">
    <property type="entry name" value="CO dehydrogenase molybdoprotein N-domain-like"/>
    <property type="match status" value="1"/>
</dbReference>
<dbReference type="Pfam" id="PF20256">
    <property type="entry name" value="MoCoBD_2"/>
    <property type="match status" value="1"/>
</dbReference>
<dbReference type="InterPro" id="IPR046867">
    <property type="entry name" value="AldOxase/xan_DH_MoCoBD2"/>
</dbReference>
<evidence type="ECO:0000259" key="1">
    <source>
        <dbReference type="SMART" id="SM01008"/>
    </source>
</evidence>
<reference evidence="2" key="1">
    <citation type="journal article" date="2020" name="mSystems">
        <title>Genome- and Community-Level Interaction Insights into Carbon Utilization and Element Cycling Functions of Hydrothermarchaeota in Hydrothermal Sediment.</title>
        <authorList>
            <person name="Zhou Z."/>
            <person name="Liu Y."/>
            <person name="Xu W."/>
            <person name="Pan J."/>
            <person name="Luo Z.H."/>
            <person name="Li M."/>
        </authorList>
    </citation>
    <scope>NUCLEOTIDE SEQUENCE [LARGE SCALE GENOMIC DNA]</scope>
    <source>
        <strain evidence="2">SpSt-34</strain>
    </source>
</reference>
<feature type="domain" description="Aldehyde oxidase/xanthine dehydrogenase a/b hammerhead" evidence="1">
    <location>
        <begin position="17"/>
        <end position="123"/>
    </location>
</feature>
<dbReference type="SMART" id="SM01008">
    <property type="entry name" value="Ald_Xan_dh_C"/>
    <property type="match status" value="1"/>
</dbReference>
<dbReference type="InterPro" id="IPR037165">
    <property type="entry name" value="AldOxase/xan_DH_Mopterin-bd_sf"/>
</dbReference>
<dbReference type="FunFam" id="3.90.1170.50:FF:000001">
    <property type="entry name" value="Aldehyde oxidase 1"/>
    <property type="match status" value="1"/>
</dbReference>
<dbReference type="AlphaFoldDB" id="A0A7C2P301"/>
<name>A0A7C2P301_UNCW3</name>
<protein>
    <submittedName>
        <fullName evidence="2">Nicotinate dehydrogenase large molybdopterin subunit</fullName>
    </submittedName>
</protein>
<accession>A0A7C2P301</accession>
<dbReference type="InterPro" id="IPR036856">
    <property type="entry name" value="Ald_Oxase/Xan_DH_a/b_sf"/>
</dbReference>
<dbReference type="EMBL" id="DSOL01000077">
    <property type="protein sequence ID" value="HEN27576.1"/>
    <property type="molecule type" value="Genomic_DNA"/>
</dbReference>
<dbReference type="Pfam" id="PF02738">
    <property type="entry name" value="MoCoBD_1"/>
    <property type="match status" value="1"/>
</dbReference>
<dbReference type="InterPro" id="IPR008274">
    <property type="entry name" value="AldOxase/xan_DH_MoCoBD1"/>
</dbReference>
<sequence length="530" mass="59147">MPIRSQILRVDALEKVTGKAIYAGDFYRDGMLFGVIVRSTRPHARIKKIDLREALELEGVIKILTHKDIPGENMYGIIKKDQPFLAVDKVRYVGEPIAVVVGVNEAIARKGAKLVKVEYEDIEVISDPFIAMSSPVWVHENGNLLCWKRVIKGDIERGLAESDLVVEREYKTTWLDHAFLETEAGFGYIDENGKIVIISSTQNVHYKRKEIARLLSLPEDKIRIIQATTGGGFGGKLDMTVEGYVALSVYHTKKPVLIRLNREESFLSNTKRHPLYIRYTTGIKKDGSLSAVKVHIIGDTGAYASYGETVALRSAIHATGPYEVPNVYVESKMYYTNNPICGAMRGFGVPQVAFAHESQMDIVAKEMDLDPWAIRFKNALKEGALTSTSQRLEKGVGFIDTLKAIEPLWKERRYKKNNGFGLGCMFYGIGNTGIPNPSRAQIRLTEEGKICLHIGACEIGQGSDTVFVQIICEVLEIEPKDIVLIRADTDLTEDAGSTSASRQTYISGRAVYEAAIKLKEFLVKRRLLQE</sequence>
<organism evidence="2">
    <name type="scientific">candidate division WOR-3 bacterium</name>
    <dbReference type="NCBI Taxonomy" id="2052148"/>
    <lineage>
        <taxon>Bacteria</taxon>
        <taxon>Bacteria division WOR-3</taxon>
    </lineage>
</organism>
<comment type="caution">
    <text evidence="2">The sequence shown here is derived from an EMBL/GenBank/DDBJ whole genome shotgun (WGS) entry which is preliminary data.</text>
</comment>
<gene>
    <name evidence="2" type="ORF">ENQ77_02720</name>
</gene>
<dbReference type="Pfam" id="PF01315">
    <property type="entry name" value="Ald_Xan_dh_C"/>
    <property type="match status" value="1"/>
</dbReference>
<dbReference type="GO" id="GO:0016491">
    <property type="term" value="F:oxidoreductase activity"/>
    <property type="evidence" value="ECO:0007669"/>
    <property type="project" value="InterPro"/>
</dbReference>
<dbReference type="InterPro" id="IPR000674">
    <property type="entry name" value="Ald_Oxase/Xan_DH_a/b"/>
</dbReference>
<dbReference type="Gene3D" id="3.30.365.10">
    <property type="entry name" value="Aldehyde oxidase/xanthine dehydrogenase, molybdopterin binding domain"/>
    <property type="match status" value="3"/>
</dbReference>
<dbReference type="PANTHER" id="PTHR11908:SF157">
    <property type="entry name" value="XANTHINE DEHYDROGENASE SUBUNIT D-RELATED"/>
    <property type="match status" value="1"/>
</dbReference>